<feature type="compositionally biased region" description="Polar residues" evidence="1">
    <location>
        <begin position="63"/>
        <end position="72"/>
    </location>
</feature>
<dbReference type="EMBL" id="JAFIMR010000012">
    <property type="protein sequence ID" value="KAI1871808.1"/>
    <property type="molecule type" value="Genomic_DNA"/>
</dbReference>
<dbReference type="AlphaFoldDB" id="A0A9P9WNR5"/>
<accession>A0A9P9WNR5</accession>
<proteinExistence type="predicted"/>
<name>A0A9P9WNR5_9PEZI</name>
<organism evidence="2 3">
    <name type="scientific">Neoarthrinium moseri</name>
    <dbReference type="NCBI Taxonomy" id="1658444"/>
    <lineage>
        <taxon>Eukaryota</taxon>
        <taxon>Fungi</taxon>
        <taxon>Dikarya</taxon>
        <taxon>Ascomycota</taxon>
        <taxon>Pezizomycotina</taxon>
        <taxon>Sordariomycetes</taxon>
        <taxon>Xylariomycetidae</taxon>
        <taxon>Amphisphaeriales</taxon>
        <taxon>Apiosporaceae</taxon>
        <taxon>Neoarthrinium</taxon>
    </lineage>
</organism>
<dbReference type="Proteomes" id="UP000829685">
    <property type="component" value="Unassembled WGS sequence"/>
</dbReference>
<evidence type="ECO:0000313" key="3">
    <source>
        <dbReference type="Proteomes" id="UP000829685"/>
    </source>
</evidence>
<feature type="compositionally biased region" description="Low complexity" evidence="1">
    <location>
        <begin position="42"/>
        <end position="55"/>
    </location>
</feature>
<reference evidence="2" key="1">
    <citation type="submission" date="2021-03" db="EMBL/GenBank/DDBJ databases">
        <title>Revisited historic fungal species revealed as producer of novel bioactive compounds through whole genome sequencing and comparative genomics.</title>
        <authorList>
            <person name="Vignolle G.A."/>
            <person name="Hochenegger N."/>
            <person name="Mach R.L."/>
            <person name="Mach-Aigner A.R."/>
            <person name="Javad Rahimi M."/>
            <person name="Salim K.A."/>
            <person name="Chan C.M."/>
            <person name="Lim L.B.L."/>
            <person name="Cai F."/>
            <person name="Druzhinina I.S."/>
            <person name="U'Ren J.M."/>
            <person name="Derntl C."/>
        </authorList>
    </citation>
    <scope>NUCLEOTIDE SEQUENCE</scope>
    <source>
        <strain evidence="2">TUCIM 5799</strain>
    </source>
</reference>
<gene>
    <name evidence="2" type="ORF">JX265_005794</name>
</gene>
<evidence type="ECO:0000256" key="1">
    <source>
        <dbReference type="SAM" id="MobiDB-lite"/>
    </source>
</evidence>
<evidence type="ECO:0000313" key="2">
    <source>
        <dbReference type="EMBL" id="KAI1871808.1"/>
    </source>
</evidence>
<sequence length="170" mass="17205">MCGPQTPRPSQNLGGALAVLSCSPESQTPFSGSLVFHSRPGSSSSSSSSSSPSSPELGATMATHATFTPSSSAEDDAWSLDGCVVGIHATGDLRSSSSSLSEQALLHSFDFGRARPALAARRSGGGSMEVLLARPLEIGVGGDGIIGRKVTVWRTEAGGARVAEGIVGFN</sequence>
<comment type="caution">
    <text evidence="2">The sequence shown here is derived from an EMBL/GenBank/DDBJ whole genome shotgun (WGS) entry which is preliminary data.</text>
</comment>
<protein>
    <submittedName>
        <fullName evidence="2">Uncharacterized protein</fullName>
    </submittedName>
</protein>
<feature type="region of interest" description="Disordered" evidence="1">
    <location>
        <begin position="25"/>
        <end position="75"/>
    </location>
</feature>
<keyword evidence="3" id="KW-1185">Reference proteome</keyword>